<evidence type="ECO:0000256" key="9">
    <source>
        <dbReference type="ARBA" id="ARBA00023109"/>
    </source>
</evidence>
<gene>
    <name evidence="14" type="ORF">P10VF_214</name>
</gene>
<evidence type="ECO:0000256" key="2">
    <source>
        <dbReference type="ARBA" id="ARBA00012417"/>
    </source>
</evidence>
<dbReference type="Gene3D" id="3.30.420.10">
    <property type="entry name" value="Ribonuclease H-like superfamily/Ribonuclease H"/>
    <property type="match status" value="1"/>
</dbReference>
<keyword evidence="3" id="KW-0808">Transferase</keyword>
<dbReference type="Gene3D" id="3.40.1820.10">
    <property type="entry name" value="DnaQ-like 3'-5' exonuclease"/>
    <property type="match status" value="1"/>
</dbReference>
<feature type="domain" description="DNA-directed DNA polymerase family B exonuclease" evidence="13">
    <location>
        <begin position="107"/>
        <end position="276"/>
    </location>
</feature>
<evidence type="ECO:0000256" key="8">
    <source>
        <dbReference type="ARBA" id="ARBA00022932"/>
    </source>
</evidence>
<dbReference type="PANTHER" id="PTHR10322:SF23">
    <property type="entry name" value="DNA POLYMERASE DELTA CATALYTIC SUBUNIT"/>
    <property type="match status" value="1"/>
</dbReference>
<keyword evidence="10" id="KW-0238">DNA-binding</keyword>
<dbReference type="InterPro" id="IPR043502">
    <property type="entry name" value="DNA/RNA_pol_sf"/>
</dbReference>
<dbReference type="GO" id="GO:0016787">
    <property type="term" value="F:hydrolase activity"/>
    <property type="evidence" value="ECO:0007669"/>
    <property type="project" value="UniProtKB-KW"/>
</dbReference>
<dbReference type="OrthoDB" id="165at10239"/>
<proteinExistence type="inferred from homology"/>
<dbReference type="InterPro" id="IPR023211">
    <property type="entry name" value="DNA_pol_palm_dom_sf"/>
</dbReference>
<evidence type="ECO:0000259" key="12">
    <source>
        <dbReference type="Pfam" id="PF00136"/>
    </source>
</evidence>
<dbReference type="KEGG" id="vg:22109763"/>
<reference evidence="14 15" key="1">
    <citation type="submission" date="2014-07" db="EMBL/GenBank/DDBJ databases">
        <title>Isolation and characterization of Rhizobium leguminosarum phages from western Canadian soils and complete genome sequences of rhizobiophages vB_RleS_L338C and vB_RleM_P10VF.</title>
        <authorList>
            <person name="Restrepo-Cordoba M."/>
            <person name="Halmillawewa A.P."/>
            <person name="Perry B."/>
            <person name="Hynes M.F."/>
            <person name="Yost C.K."/>
        </authorList>
    </citation>
    <scope>NUCLEOTIDE SEQUENCE [LARGE SCALE GENOMIC DNA]</scope>
</reference>
<dbReference type="SUPFAM" id="SSF53098">
    <property type="entry name" value="Ribonuclease H-like"/>
    <property type="match status" value="1"/>
</dbReference>
<accession>A0A076YKY1</accession>
<dbReference type="EC" id="2.7.7.7" evidence="2"/>
<dbReference type="InterPro" id="IPR012337">
    <property type="entry name" value="RNaseH-like_sf"/>
</dbReference>
<feature type="domain" description="DNA-directed DNA polymerase family B multifunctional" evidence="12">
    <location>
        <begin position="369"/>
        <end position="737"/>
    </location>
</feature>
<dbReference type="GO" id="GO:0006261">
    <property type="term" value="P:DNA-templated DNA replication"/>
    <property type="evidence" value="ECO:0007669"/>
    <property type="project" value="TreeGrafter"/>
</dbReference>
<dbReference type="Pfam" id="PF00136">
    <property type="entry name" value="DNA_pol_B"/>
    <property type="match status" value="1"/>
</dbReference>
<evidence type="ECO:0000313" key="15">
    <source>
        <dbReference type="Proteomes" id="UP000204140"/>
    </source>
</evidence>
<dbReference type="GO" id="GO:0003887">
    <property type="term" value="F:DNA-directed DNA polymerase activity"/>
    <property type="evidence" value="ECO:0007669"/>
    <property type="project" value="UniProtKB-KW"/>
</dbReference>
<dbReference type="InterPro" id="IPR036397">
    <property type="entry name" value="RNaseH_sf"/>
</dbReference>
<protein>
    <recommendedName>
        <fullName evidence="2">DNA-directed DNA polymerase</fullName>
        <ecNumber evidence="2">2.7.7.7</ecNumber>
    </recommendedName>
</protein>
<evidence type="ECO:0000256" key="3">
    <source>
        <dbReference type="ARBA" id="ARBA00022679"/>
    </source>
</evidence>
<keyword evidence="15" id="KW-1185">Reference proteome</keyword>
<evidence type="ECO:0000256" key="6">
    <source>
        <dbReference type="ARBA" id="ARBA00022722"/>
    </source>
</evidence>
<evidence type="ECO:0000313" key="14">
    <source>
        <dbReference type="EMBL" id="AIK68427.1"/>
    </source>
</evidence>
<dbReference type="GO" id="GO:0000166">
    <property type="term" value="F:nucleotide binding"/>
    <property type="evidence" value="ECO:0007669"/>
    <property type="project" value="InterPro"/>
</dbReference>
<comment type="similarity">
    <text evidence="1">Belongs to the DNA polymerase type-B family.</text>
</comment>
<evidence type="ECO:0000259" key="13">
    <source>
        <dbReference type="Pfam" id="PF03104"/>
    </source>
</evidence>
<dbReference type="RefSeq" id="YP_009099953.1">
    <property type="nucleotide sequence ID" value="NC_025429.1"/>
</dbReference>
<dbReference type="Gene3D" id="3.30.342.10">
    <property type="entry name" value="DNA Polymerase, chain B, domain 1"/>
    <property type="match status" value="1"/>
</dbReference>
<sequence>MQDNSKFSYLAYLERKSKVFVKEYDHEKKVAHWVAKDFAPKLFLPTQHQTPYTSIDDKYLELIEKDSIRSMRDFVKELDSAAASLYGYRKYDVQYICQAGYTDANADMFSIVYHDIETEVHDGFPDPAIAKEPINMITLITRDDRTDYALTTCTVKAKEIEDEFPSIQVKMFRTEEEMLQEFIRLFVEVLKVDIFVGWNSEKFDMPYIVNRITKVLGQHAVNKLSPFGEVFTRTFTDDFGEEVVTAEITGINHVDMLQYYKKFTHESRESYSLDNIANVELGVGKLHHETGIPGHLLYRSHPTDGLRYNIVDVVRLKQIDEARGILDLAIIVANMSKSNISDVVFSTRLWMNMIYDFLNERNRYFEFRPERKMYRKIEGGYVLCKKPGMYEYVGSYDYASLYPSTMMALNIGPDTKMQKVPGVSPALLLSGEVKAPEGLSMGGNGQCYRRDKVSFLVEIIDDKYQKRKYYKGLKLSHQKMEQEEQDPIEKKRIGRLATLYDNYDKSVKTILNACYGALAEKNFHFYDPDVAESITVTGQFMVQNLGRTFQTVLEKNYGPGMYFLVADTDSNYLTFKTVVEKHCAGKTDEEKIEWLCKYADGPMKKVVKLANDRACDVLGAYDPERFDADREAIARRAVFIKKKMYAIALSDMEGVRFKKPKLKIVGLAAKKSSTPSFFRDKMKKFFELYLDGDVEGSIQYMMQIEREFREAGIDEVASNASVSDLYSKTDEDSFKGYVQGTHINARAAIIYNKLISQNEKAREYLEPVKNGEKIKMLPLKLPNIAFNENVIAWKDEWPAYFDEIGIRKYIDWDTHFFKAFRKPLDVIYAACGINPHVLQELDIF</sequence>
<keyword evidence="7" id="KW-0378">Hydrolase</keyword>
<dbReference type="GeneID" id="22109763"/>
<dbReference type="InterPro" id="IPR006134">
    <property type="entry name" value="DNA-dir_DNA_pol_B_multi_dom"/>
</dbReference>
<keyword evidence="4" id="KW-0548">Nucleotidyltransferase</keyword>
<dbReference type="GO" id="GO:0004518">
    <property type="term" value="F:nuclease activity"/>
    <property type="evidence" value="ECO:0007669"/>
    <property type="project" value="UniProtKB-KW"/>
</dbReference>
<dbReference type="InterPro" id="IPR050240">
    <property type="entry name" value="DNA_pol_type-B"/>
</dbReference>
<keyword evidence="6" id="KW-0540">Nuclease</keyword>
<dbReference type="SUPFAM" id="SSF56672">
    <property type="entry name" value="DNA/RNA polymerases"/>
    <property type="match status" value="1"/>
</dbReference>
<dbReference type="GO" id="GO:0003677">
    <property type="term" value="F:DNA binding"/>
    <property type="evidence" value="ECO:0007669"/>
    <property type="project" value="UniProtKB-KW"/>
</dbReference>
<dbReference type="GO" id="GO:0039693">
    <property type="term" value="P:viral DNA genome replication"/>
    <property type="evidence" value="ECO:0007669"/>
    <property type="project" value="UniProtKB-KW"/>
</dbReference>
<comment type="catalytic activity">
    <reaction evidence="11">
        <text>DNA(n) + a 2'-deoxyribonucleoside 5'-triphosphate = DNA(n+1) + diphosphate</text>
        <dbReference type="Rhea" id="RHEA:22508"/>
        <dbReference type="Rhea" id="RHEA-COMP:17339"/>
        <dbReference type="Rhea" id="RHEA-COMP:17340"/>
        <dbReference type="ChEBI" id="CHEBI:33019"/>
        <dbReference type="ChEBI" id="CHEBI:61560"/>
        <dbReference type="ChEBI" id="CHEBI:173112"/>
        <dbReference type="EC" id="2.7.7.7"/>
    </reaction>
</comment>
<keyword evidence="5" id="KW-0235">DNA replication</keyword>
<dbReference type="InterPro" id="IPR006172">
    <property type="entry name" value="DNA-dir_DNA_pol_B"/>
</dbReference>
<dbReference type="EMBL" id="KM199770">
    <property type="protein sequence ID" value="AIK68427.1"/>
    <property type="molecule type" value="Genomic_DNA"/>
</dbReference>
<evidence type="ECO:0000256" key="4">
    <source>
        <dbReference type="ARBA" id="ARBA00022695"/>
    </source>
</evidence>
<dbReference type="Gene3D" id="3.90.1600.10">
    <property type="entry name" value="Palm domain of DNA polymerase"/>
    <property type="match status" value="1"/>
</dbReference>
<dbReference type="PANTHER" id="PTHR10322">
    <property type="entry name" value="DNA POLYMERASE CATALYTIC SUBUNIT"/>
    <property type="match status" value="1"/>
</dbReference>
<evidence type="ECO:0000256" key="1">
    <source>
        <dbReference type="ARBA" id="ARBA00005755"/>
    </source>
</evidence>
<name>A0A076YKY1_9CAUD</name>
<dbReference type="Gene3D" id="1.20.1280.300">
    <property type="match status" value="1"/>
</dbReference>
<dbReference type="InterPro" id="IPR006133">
    <property type="entry name" value="DNA-dir_DNA_pol_B_exonuc"/>
</dbReference>
<evidence type="ECO:0000256" key="11">
    <source>
        <dbReference type="ARBA" id="ARBA00049244"/>
    </source>
</evidence>
<evidence type="ECO:0000256" key="10">
    <source>
        <dbReference type="ARBA" id="ARBA00023125"/>
    </source>
</evidence>
<evidence type="ECO:0000256" key="5">
    <source>
        <dbReference type="ARBA" id="ARBA00022705"/>
    </source>
</evidence>
<dbReference type="Proteomes" id="UP000204140">
    <property type="component" value="Segment"/>
</dbReference>
<keyword evidence="8" id="KW-0239">DNA-directed DNA polymerase</keyword>
<dbReference type="Pfam" id="PF03104">
    <property type="entry name" value="DNA_pol_B_exo1"/>
    <property type="match status" value="1"/>
</dbReference>
<keyword evidence="9" id="KW-1194">Viral DNA replication</keyword>
<organism evidence="14 15">
    <name type="scientific">Rhizobium phage vB_RleM_P10VF</name>
    <dbReference type="NCBI Taxonomy" id="1527770"/>
    <lineage>
        <taxon>Viruses</taxon>
        <taxon>Duplodnaviria</taxon>
        <taxon>Heunggongvirae</taxon>
        <taxon>Uroviricota</taxon>
        <taxon>Caudoviricetes</taxon>
        <taxon>Pootjesviridae</taxon>
        <taxon>Innesvirus</taxon>
        <taxon>Innesvirus P10VF</taxon>
    </lineage>
</organism>
<evidence type="ECO:0000256" key="7">
    <source>
        <dbReference type="ARBA" id="ARBA00022801"/>
    </source>
</evidence>
<dbReference type="SMART" id="SM00486">
    <property type="entry name" value="POLBc"/>
    <property type="match status" value="1"/>
</dbReference>